<evidence type="ECO:0000256" key="1">
    <source>
        <dbReference type="ARBA" id="ARBA00022908"/>
    </source>
</evidence>
<dbReference type="AlphaFoldDB" id="B8D451"/>
<evidence type="ECO:0000256" key="2">
    <source>
        <dbReference type="ARBA" id="ARBA00023125"/>
    </source>
</evidence>
<evidence type="ECO:0000256" key="3">
    <source>
        <dbReference type="ARBA" id="ARBA00023172"/>
    </source>
</evidence>
<dbReference type="Gene3D" id="1.10.287.2170">
    <property type="match status" value="1"/>
</dbReference>
<dbReference type="InterPro" id="IPR048046">
    <property type="entry name" value="Transpos_IS607"/>
</dbReference>
<dbReference type="SUPFAM" id="SSF53041">
    <property type="entry name" value="Resolvase-like"/>
    <property type="match status" value="1"/>
</dbReference>
<dbReference type="InterPro" id="IPR010093">
    <property type="entry name" value="SinI_DNA-bd"/>
</dbReference>
<dbReference type="NCBIfam" id="NF033518">
    <property type="entry name" value="transpos_IS607"/>
    <property type="match status" value="1"/>
</dbReference>
<dbReference type="InterPro" id="IPR051491">
    <property type="entry name" value="Recombinase/Transposase-rel"/>
</dbReference>
<dbReference type="eggNOG" id="arCOG03164">
    <property type="taxonomic scope" value="Archaea"/>
</dbReference>
<dbReference type="KEGG" id="dka:DKAM_0556"/>
<dbReference type="GO" id="GO:0015074">
    <property type="term" value="P:DNA integration"/>
    <property type="evidence" value="ECO:0007669"/>
    <property type="project" value="UniProtKB-KW"/>
</dbReference>
<dbReference type="CDD" id="cd04762">
    <property type="entry name" value="HTH_MerR-trunc"/>
    <property type="match status" value="1"/>
</dbReference>
<evidence type="ECO:0000259" key="4">
    <source>
        <dbReference type="PROSITE" id="PS51736"/>
    </source>
</evidence>
<dbReference type="SUPFAM" id="SSF46955">
    <property type="entry name" value="Putative DNA-binding domain"/>
    <property type="match status" value="1"/>
</dbReference>
<reference evidence="5 6" key="1">
    <citation type="journal article" date="2009" name="J. Bacteriol.">
        <title>Complete genome sequence of the anaerobic, protein-degrading hyperthermophilic crenarchaeon Desulfurococcus kamchatkensis.</title>
        <authorList>
            <person name="Ravin N.V."/>
            <person name="Mardanov A.V."/>
            <person name="Beletsky A.V."/>
            <person name="Kublanov I.V."/>
            <person name="Kolganova T.V."/>
            <person name="Lebedinsky A.V."/>
            <person name="Chernyh N.A."/>
            <person name="Bonch-Osmolovskaya E.A."/>
            <person name="Skryabin K.G."/>
        </authorList>
    </citation>
    <scope>NUCLEOTIDE SEQUENCE [LARGE SCALE GENOMIC DNA]</scope>
    <source>
        <strain evidence="6">DSM 18924 / JCM 16383 / VKM B-2413 / 1221n</strain>
    </source>
</reference>
<dbReference type="PANTHER" id="PTHR36172">
    <property type="match status" value="1"/>
</dbReference>
<keyword evidence="2" id="KW-0238">DNA-binding</keyword>
<dbReference type="HOGENOM" id="CLU_082093_0_1_2"/>
<dbReference type="InterPro" id="IPR041718">
    <property type="entry name" value="IS607_transposase-like"/>
</dbReference>
<dbReference type="Proteomes" id="UP000006903">
    <property type="component" value="Chromosome"/>
</dbReference>
<dbReference type="NCBIfam" id="TIGR01764">
    <property type="entry name" value="excise"/>
    <property type="match status" value="1"/>
</dbReference>
<dbReference type="InterPro" id="IPR036162">
    <property type="entry name" value="Resolvase-like_N_sf"/>
</dbReference>
<dbReference type="PANTHER" id="PTHR36172:SF1">
    <property type="entry name" value="RESOLVASE-RELATED"/>
    <property type="match status" value="1"/>
</dbReference>
<dbReference type="Pfam" id="PF12728">
    <property type="entry name" value="HTH_17"/>
    <property type="match status" value="1"/>
</dbReference>
<accession>B8D451</accession>
<dbReference type="Gene3D" id="3.40.50.1390">
    <property type="entry name" value="Resolvase, N-terminal catalytic domain"/>
    <property type="match status" value="1"/>
</dbReference>
<dbReference type="EMBL" id="CP001140">
    <property type="protein sequence ID" value="ACL10882.1"/>
    <property type="molecule type" value="Genomic_DNA"/>
</dbReference>
<dbReference type="SMART" id="SM00857">
    <property type="entry name" value="Resolvase"/>
    <property type="match status" value="1"/>
</dbReference>
<feature type="domain" description="Resolvase/invertase-type recombinase catalytic" evidence="4">
    <location>
        <begin position="64"/>
        <end position="207"/>
    </location>
</feature>
<dbReference type="FunFam" id="3.40.50.1390:FF:000002">
    <property type="entry name" value="ORF1 in transposon ISC1904"/>
    <property type="match status" value="1"/>
</dbReference>
<keyword evidence="1" id="KW-0229">DNA integration</keyword>
<gene>
    <name evidence="5" type="ordered locus">DKAM_0556</name>
</gene>
<sequence length="218" mass="25114">MLLISERLLRPKEVCQRLGISYSTLSRWVREGRIKAIRTAGGKYRIPESEVRRIIEGVPAGEVRAVVYARVSSSDQKSDLERQVQYLTQYCSAKGYRVVDVLTDIASGLKADRRGLLKLFEYVVNKQVDVVVVAYRDRLTRFGFEYLEHFFRQYGVRIEVIYGDEPKDAHRELVEDLIEIATSFAGKLYGLRSHKKKKFLEEFKKLLEEVEKGGGESS</sequence>
<dbReference type="InterPro" id="IPR041657">
    <property type="entry name" value="HTH_17"/>
</dbReference>
<dbReference type="PROSITE" id="PS00397">
    <property type="entry name" value="RECOMBINASES_1"/>
    <property type="match status" value="1"/>
</dbReference>
<protein>
    <submittedName>
        <fullName evidence="5">IS element ISDka1 orfA, putative resolvase</fullName>
    </submittedName>
</protein>
<dbReference type="STRING" id="490899.DKAM_0556"/>
<organism evidence="5 6">
    <name type="scientific">Desulfurococcus amylolyticus (strain DSM 18924 / JCM 16383 / VKM B-2413 / 1221n)</name>
    <name type="common">Desulfurococcus kamchatkensis</name>
    <dbReference type="NCBI Taxonomy" id="490899"/>
    <lineage>
        <taxon>Archaea</taxon>
        <taxon>Thermoproteota</taxon>
        <taxon>Thermoprotei</taxon>
        <taxon>Desulfurococcales</taxon>
        <taxon>Desulfurococcaceae</taxon>
        <taxon>Desulfurococcus</taxon>
    </lineage>
</organism>
<evidence type="ECO:0000313" key="6">
    <source>
        <dbReference type="Proteomes" id="UP000006903"/>
    </source>
</evidence>
<dbReference type="Gene3D" id="1.10.1660.10">
    <property type="match status" value="1"/>
</dbReference>
<dbReference type="PROSITE" id="PS51736">
    <property type="entry name" value="RECOMBINASES_3"/>
    <property type="match status" value="1"/>
</dbReference>
<dbReference type="Pfam" id="PF00239">
    <property type="entry name" value="Resolvase"/>
    <property type="match status" value="1"/>
</dbReference>
<dbReference type="CDD" id="cd03769">
    <property type="entry name" value="SR_IS607_transposase_like"/>
    <property type="match status" value="1"/>
</dbReference>
<dbReference type="GO" id="GO:0000150">
    <property type="term" value="F:DNA strand exchange activity"/>
    <property type="evidence" value="ECO:0007669"/>
    <property type="project" value="InterPro"/>
</dbReference>
<evidence type="ECO:0000313" key="5">
    <source>
        <dbReference type="EMBL" id="ACL10882.1"/>
    </source>
</evidence>
<proteinExistence type="predicted"/>
<dbReference type="InterPro" id="IPR006118">
    <property type="entry name" value="Recombinase_CS"/>
</dbReference>
<dbReference type="GO" id="GO:0003677">
    <property type="term" value="F:DNA binding"/>
    <property type="evidence" value="ECO:0007669"/>
    <property type="project" value="UniProtKB-KW"/>
</dbReference>
<keyword evidence="3" id="KW-0233">DNA recombination</keyword>
<name>B8D451_DESA1</name>
<dbReference type="InterPro" id="IPR009061">
    <property type="entry name" value="DNA-bd_dom_put_sf"/>
</dbReference>
<dbReference type="InterPro" id="IPR006119">
    <property type="entry name" value="Resolv_N"/>
</dbReference>